<keyword evidence="3 6" id="KW-0731">Sigma factor</keyword>
<dbReference type="InterPro" id="IPR013325">
    <property type="entry name" value="RNA_pol_sigma_r2"/>
</dbReference>
<feature type="DNA-binding region" description="H-T-H motif" evidence="6">
    <location>
        <begin position="192"/>
        <end position="211"/>
    </location>
</feature>
<dbReference type="HOGENOM" id="CLU_082361_0_0_9"/>
<comment type="activity regulation">
    <text evidence="6">Negatively regulated by the anti-sigma-I factor RsgI.</text>
</comment>
<dbReference type="STRING" id="1235802.C823_03103"/>
<organism evidence="8 9">
    <name type="scientific">Eubacterium plexicaudatum ASF492</name>
    <dbReference type="NCBI Taxonomy" id="1235802"/>
    <lineage>
        <taxon>Bacteria</taxon>
        <taxon>Bacillati</taxon>
        <taxon>Bacillota</taxon>
        <taxon>Clostridia</taxon>
        <taxon>Eubacteriales</taxon>
        <taxon>Eubacteriaceae</taxon>
        <taxon>Eubacterium</taxon>
    </lineage>
</organism>
<dbReference type="HAMAP" id="MF_02064">
    <property type="entry name" value="Sigma70_SigI"/>
    <property type="match status" value="1"/>
</dbReference>
<dbReference type="Proteomes" id="UP000012589">
    <property type="component" value="Unassembled WGS sequence"/>
</dbReference>
<evidence type="ECO:0000256" key="3">
    <source>
        <dbReference type="ARBA" id="ARBA00023082"/>
    </source>
</evidence>
<keyword evidence="1 6" id="KW-0963">Cytoplasm</keyword>
<evidence type="ECO:0000256" key="4">
    <source>
        <dbReference type="ARBA" id="ARBA00023125"/>
    </source>
</evidence>
<dbReference type="Gene3D" id="1.10.1740.10">
    <property type="match status" value="1"/>
</dbReference>
<dbReference type="SUPFAM" id="SSF88946">
    <property type="entry name" value="Sigma2 domain of RNA polymerase sigma factors"/>
    <property type="match status" value="1"/>
</dbReference>
<comment type="subunit">
    <text evidence="6">Interacts with RsgI.</text>
</comment>
<sequence length="234" mass="26709">MLFNMGKEALAAAQDERRRDAFIHKNENFILNCASKFAKHYISKSDDEWSIALIAFSNAIDTYNESKGAFPSYAKLLIEHRLTDYFRSQARFSSEMQTEPYLFEGEVDEDSENMGFQINVMKQASVTDDNPLLDEIVAISEYLDIYGITFTELTECSPKAGKTKDSCASAIRYLKEHPVLISNMKTTKQLPIKIISENAKVPRKILERHRKYIITAAEILSGDYPKLAEYLSHI</sequence>
<evidence type="ECO:0000259" key="7">
    <source>
        <dbReference type="Pfam" id="PF04542"/>
    </source>
</evidence>
<name>N2A8V5_9FIRM</name>
<protein>
    <recommendedName>
        <fullName evidence="6">RNA polymerase sigma factor SigI</fullName>
    </recommendedName>
</protein>
<dbReference type="GO" id="GO:0005737">
    <property type="term" value="C:cytoplasm"/>
    <property type="evidence" value="ECO:0007669"/>
    <property type="project" value="UniProtKB-SubCell"/>
</dbReference>
<evidence type="ECO:0000313" key="8">
    <source>
        <dbReference type="EMBL" id="EMZ24651.1"/>
    </source>
</evidence>
<evidence type="ECO:0000256" key="1">
    <source>
        <dbReference type="ARBA" id="ARBA00022490"/>
    </source>
</evidence>
<dbReference type="InterPro" id="IPR014244">
    <property type="entry name" value="RNA_pol_sigma-I"/>
</dbReference>
<dbReference type="GO" id="GO:0003677">
    <property type="term" value="F:DNA binding"/>
    <property type="evidence" value="ECO:0007669"/>
    <property type="project" value="UniProtKB-UniRule"/>
</dbReference>
<evidence type="ECO:0000256" key="6">
    <source>
        <dbReference type="HAMAP-Rule" id="MF_02064"/>
    </source>
</evidence>
<dbReference type="Pfam" id="PF04542">
    <property type="entry name" value="Sigma70_r2"/>
    <property type="match status" value="1"/>
</dbReference>
<gene>
    <name evidence="6" type="primary">sigI</name>
    <name evidence="8" type="ORF">C823_03103</name>
</gene>
<comment type="subcellular location">
    <subcellularLocation>
        <location evidence="6">Cytoplasm</location>
    </subcellularLocation>
</comment>
<reference evidence="8 9" key="1">
    <citation type="journal article" date="2014" name="Genome Announc.">
        <title>Draft genome sequences of the altered schaedler flora, a defined bacterial community from gnotobiotic mice.</title>
        <authorList>
            <person name="Wannemuehler M.J."/>
            <person name="Overstreet A.M."/>
            <person name="Ward D.V."/>
            <person name="Phillips G.J."/>
        </authorList>
    </citation>
    <scope>NUCLEOTIDE SEQUENCE [LARGE SCALE GENOMIC DNA]</scope>
    <source>
        <strain evidence="8 9">ASF492</strain>
    </source>
</reference>
<keyword evidence="5 6" id="KW-0804">Transcription</keyword>
<evidence type="ECO:0000256" key="5">
    <source>
        <dbReference type="ARBA" id="ARBA00023163"/>
    </source>
</evidence>
<dbReference type="AlphaFoldDB" id="N2A8V5"/>
<keyword evidence="9" id="KW-1185">Reference proteome</keyword>
<dbReference type="PATRIC" id="fig|1235802.3.peg.3283"/>
<dbReference type="InterPro" id="IPR007627">
    <property type="entry name" value="RNA_pol_sigma70_r2"/>
</dbReference>
<dbReference type="eggNOG" id="COG1191">
    <property type="taxonomic scope" value="Bacteria"/>
</dbReference>
<evidence type="ECO:0000256" key="2">
    <source>
        <dbReference type="ARBA" id="ARBA00023015"/>
    </source>
</evidence>
<dbReference type="PIRSF" id="PIRSF038953">
    <property type="entry name" value="SigI"/>
    <property type="match status" value="1"/>
</dbReference>
<dbReference type="EMBL" id="AQFT01000095">
    <property type="protein sequence ID" value="EMZ24651.1"/>
    <property type="molecule type" value="Genomic_DNA"/>
</dbReference>
<dbReference type="GO" id="GO:0006352">
    <property type="term" value="P:DNA-templated transcription initiation"/>
    <property type="evidence" value="ECO:0007669"/>
    <property type="project" value="UniProtKB-UniRule"/>
</dbReference>
<keyword evidence="2 6" id="KW-0805">Transcription regulation</keyword>
<keyword evidence="6" id="KW-0346">Stress response</keyword>
<dbReference type="OrthoDB" id="3190733at2"/>
<evidence type="ECO:0000313" key="9">
    <source>
        <dbReference type="Proteomes" id="UP000012589"/>
    </source>
</evidence>
<dbReference type="GO" id="GO:0016987">
    <property type="term" value="F:sigma factor activity"/>
    <property type="evidence" value="ECO:0007669"/>
    <property type="project" value="UniProtKB-UniRule"/>
</dbReference>
<comment type="similarity">
    <text evidence="6">Belongs to the sigma-70 factor family. SigI subfamily.</text>
</comment>
<accession>N2A8V5</accession>
<comment type="caution">
    <text evidence="8">The sequence shown here is derived from an EMBL/GenBank/DDBJ whole genome shotgun (WGS) entry which is preliminary data.</text>
</comment>
<keyword evidence="4 6" id="KW-0238">DNA-binding</keyword>
<feature type="domain" description="RNA polymerase sigma-70 region 2" evidence="7">
    <location>
        <begin position="23"/>
        <end position="91"/>
    </location>
</feature>
<proteinExistence type="inferred from homology"/>
<comment type="function">
    <text evidence="6">Sigma factors are initiation factors that promote the attachment of RNA polymerase to specific initiation sites and are then released.</text>
</comment>
<feature type="short sequence motif" description="Polymerase core binding" evidence="6">
    <location>
        <begin position="47"/>
        <end position="60"/>
    </location>
</feature>